<evidence type="ECO:0000313" key="3">
    <source>
        <dbReference type="EMBL" id="ADK80459.1"/>
    </source>
</evidence>
<keyword evidence="4" id="KW-1185">Reference proteome</keyword>
<gene>
    <name evidence="3" type="ordered locus">Spirs_1332</name>
</gene>
<dbReference type="CDD" id="cd05237">
    <property type="entry name" value="UDP_invert_4-6DH_SDR_e"/>
    <property type="match status" value="1"/>
</dbReference>
<dbReference type="SUPFAM" id="SSF51735">
    <property type="entry name" value="NAD(P)-binding Rossmann-fold domains"/>
    <property type="match status" value="2"/>
</dbReference>
<dbReference type="RefSeq" id="WP_013253923.1">
    <property type="nucleotide sequence ID" value="NC_014364.1"/>
</dbReference>
<dbReference type="eggNOG" id="COG1086">
    <property type="taxonomic scope" value="Bacteria"/>
</dbReference>
<dbReference type="InterPro" id="IPR003869">
    <property type="entry name" value="Polysac_CapD-like"/>
</dbReference>
<dbReference type="InterPro" id="IPR051203">
    <property type="entry name" value="Polysaccharide_Synthase-Rel"/>
</dbReference>
<organism evidence="3 4">
    <name type="scientific">Sediminispirochaeta smaragdinae (strain DSM 11293 / JCM 15392 / SEBR 4228)</name>
    <name type="common">Spirochaeta smaragdinae</name>
    <dbReference type="NCBI Taxonomy" id="573413"/>
    <lineage>
        <taxon>Bacteria</taxon>
        <taxon>Pseudomonadati</taxon>
        <taxon>Spirochaetota</taxon>
        <taxon>Spirochaetia</taxon>
        <taxon>Spirochaetales</taxon>
        <taxon>Spirochaetaceae</taxon>
        <taxon>Sediminispirochaeta</taxon>
    </lineage>
</organism>
<dbReference type="OrthoDB" id="9803111at2"/>
<accession>E1R437</accession>
<evidence type="ECO:0000259" key="2">
    <source>
        <dbReference type="Pfam" id="PF02719"/>
    </source>
</evidence>
<name>E1R437_SEDSS</name>
<feature type="domain" description="Polysaccharide biosynthesis protein CapD-like" evidence="2">
    <location>
        <begin position="147"/>
        <end position="434"/>
    </location>
</feature>
<evidence type="ECO:0000256" key="1">
    <source>
        <dbReference type="ARBA" id="ARBA00007430"/>
    </source>
</evidence>
<reference evidence="3 4" key="1">
    <citation type="journal article" date="2010" name="Stand. Genomic Sci.">
        <title>Complete genome sequence of Spirochaeta smaragdinae type strain (SEBR 4228).</title>
        <authorList>
            <person name="Mavromatis K."/>
            <person name="Yasawong M."/>
            <person name="Chertkov O."/>
            <person name="Lapidus A."/>
            <person name="Lucas S."/>
            <person name="Nolan M."/>
            <person name="Del Rio T.G."/>
            <person name="Tice H."/>
            <person name="Cheng J.F."/>
            <person name="Pitluck S."/>
            <person name="Liolios K."/>
            <person name="Ivanova N."/>
            <person name="Tapia R."/>
            <person name="Han C."/>
            <person name="Bruce D."/>
            <person name="Goodwin L."/>
            <person name="Pati A."/>
            <person name="Chen A."/>
            <person name="Palaniappan K."/>
            <person name="Land M."/>
            <person name="Hauser L."/>
            <person name="Chang Y.J."/>
            <person name="Jeffries C.D."/>
            <person name="Detter J.C."/>
            <person name="Rohde M."/>
            <person name="Brambilla E."/>
            <person name="Spring S."/>
            <person name="Goker M."/>
            <person name="Sikorski J."/>
            <person name="Woyke T."/>
            <person name="Bristow J."/>
            <person name="Eisen J.A."/>
            <person name="Markowitz V."/>
            <person name="Hugenholtz P."/>
            <person name="Klenk H.P."/>
            <person name="Kyrpides N.C."/>
        </authorList>
    </citation>
    <scope>NUCLEOTIDE SEQUENCE [LARGE SCALE GENOMIC DNA]</scope>
    <source>
        <strain evidence="4">DSM 11293 / JCM 15392 / SEBR 4228</strain>
    </source>
</reference>
<dbReference type="EMBL" id="CP002116">
    <property type="protein sequence ID" value="ADK80459.1"/>
    <property type="molecule type" value="Genomic_DNA"/>
</dbReference>
<dbReference type="InterPro" id="IPR036291">
    <property type="entry name" value="NAD(P)-bd_dom_sf"/>
</dbReference>
<dbReference type="Pfam" id="PF02719">
    <property type="entry name" value="Polysacc_synt_2"/>
    <property type="match status" value="1"/>
</dbReference>
<dbReference type="STRING" id="573413.Spirs_1332"/>
<dbReference type="KEGG" id="ssm:Spirs_1332"/>
<evidence type="ECO:0000313" key="4">
    <source>
        <dbReference type="Proteomes" id="UP000002318"/>
    </source>
</evidence>
<dbReference type="Proteomes" id="UP000002318">
    <property type="component" value="Chromosome"/>
</dbReference>
<protein>
    <submittedName>
        <fullName evidence="3">Polysaccharide biosynthesis protein CapD</fullName>
    </submittedName>
</protein>
<sequence>MSKEKRLAIVGAGFAGREIAGEIEHKGVFGKVVVFLDDDGEKVGGLLDGIPVEGPVVDAPEILKRNRVQEALIAVPGATGEQLRKIYLALKRADLERIRILPGISQIVDGDAHLIQTRELSAQDLLGRNPVLIPLKESLFYLRGKRVLITGAGGSIGGELARQLLSGGAQRLYLFDHGENNVYEIEKELRLLQEEGVGEAATIVPVIGDLKDRDYMHFIIKRLRADVIFHCAAYKHVPLTEANPVEGIKNNVFGTLNIVDAALEAGTSRFVLVSTDKAVAPSCVYGATKTIAEEIVLSRNGRGGGAFMVVRFGNVLASRGSIVPLFTKQILKGGPVTITDPKVSRFFMTIPEAASLVLKTGGVGEGGSLYILDMGEPLSIKELAEQMIRFYGYRPHEEIAVRYIGLRPGEKLTERLWLESESTEATDFPGILRLKRQASLQSDLEELLGELRSVCFLIGGKEQEYRNRKRLKEILDPHFPSLIPVPNEPEY</sequence>
<dbReference type="AlphaFoldDB" id="E1R437"/>
<dbReference type="PANTHER" id="PTHR43318">
    <property type="entry name" value="UDP-N-ACETYLGLUCOSAMINE 4,6-DEHYDRATASE"/>
    <property type="match status" value="1"/>
</dbReference>
<comment type="similarity">
    <text evidence="1">Belongs to the polysaccharide synthase family.</text>
</comment>
<proteinExistence type="inferred from homology"/>
<dbReference type="PANTHER" id="PTHR43318:SF1">
    <property type="entry name" value="POLYSACCHARIDE BIOSYNTHESIS PROTEIN EPSC-RELATED"/>
    <property type="match status" value="1"/>
</dbReference>
<dbReference type="Gene3D" id="3.40.50.720">
    <property type="entry name" value="NAD(P)-binding Rossmann-like Domain"/>
    <property type="match status" value="2"/>
</dbReference>
<dbReference type="HOGENOM" id="CLU_013560_5_2_12"/>